<feature type="compositionally biased region" description="Basic residues" evidence="1">
    <location>
        <begin position="56"/>
        <end position="74"/>
    </location>
</feature>
<gene>
    <name evidence="2" type="ORF">CO2235_230216</name>
</gene>
<evidence type="ECO:0000256" key="1">
    <source>
        <dbReference type="SAM" id="MobiDB-lite"/>
    </source>
</evidence>
<reference evidence="2 3" key="1">
    <citation type="submission" date="2018-01" db="EMBL/GenBank/DDBJ databases">
        <authorList>
            <person name="Clerissi C."/>
        </authorList>
    </citation>
    <scope>NUCLEOTIDE SEQUENCE [LARGE SCALE GENOMIC DNA]</scope>
    <source>
        <strain evidence="2">Cupriavidus oxalaticus LMG 2235</strain>
    </source>
</reference>
<organism evidence="2 3">
    <name type="scientific">Cupriavidus oxalaticus</name>
    <dbReference type="NCBI Taxonomy" id="96344"/>
    <lineage>
        <taxon>Bacteria</taxon>
        <taxon>Pseudomonadati</taxon>
        <taxon>Pseudomonadota</taxon>
        <taxon>Betaproteobacteria</taxon>
        <taxon>Burkholderiales</taxon>
        <taxon>Burkholderiaceae</taxon>
        <taxon>Cupriavidus</taxon>
    </lineage>
</organism>
<dbReference type="AlphaFoldDB" id="A0A976BDU9"/>
<protein>
    <submittedName>
        <fullName evidence="2">Uncharacterized protein</fullName>
    </submittedName>
</protein>
<proteinExistence type="predicted"/>
<evidence type="ECO:0000313" key="3">
    <source>
        <dbReference type="Proteomes" id="UP000256862"/>
    </source>
</evidence>
<name>A0A976BDU9_9BURK</name>
<sequence>MLVPECAPARKTVSLIPPFCPFCPFRTGSPYEEVRSIPFGFVRGAVRRVRQERTGPGRRQHGQRRRHQDHRRPG</sequence>
<accession>A0A976BDU9</accession>
<feature type="region of interest" description="Disordered" evidence="1">
    <location>
        <begin position="48"/>
        <end position="74"/>
    </location>
</feature>
<evidence type="ECO:0000313" key="2">
    <source>
        <dbReference type="EMBL" id="SPC15008.1"/>
    </source>
</evidence>
<dbReference type="EMBL" id="OGUS01000124">
    <property type="protein sequence ID" value="SPC15008.1"/>
    <property type="molecule type" value="Genomic_DNA"/>
</dbReference>
<comment type="caution">
    <text evidence="2">The sequence shown here is derived from an EMBL/GenBank/DDBJ whole genome shotgun (WGS) entry which is preliminary data.</text>
</comment>
<dbReference type="Proteomes" id="UP000256862">
    <property type="component" value="Chromosome CO2235"/>
</dbReference>